<dbReference type="Pfam" id="PF13559">
    <property type="entry name" value="DUF4129"/>
    <property type="match status" value="1"/>
</dbReference>
<evidence type="ECO:0000313" key="3">
    <source>
        <dbReference type="EMBL" id="QOS12629.1"/>
    </source>
</evidence>
<feature type="region of interest" description="Disordered" evidence="1">
    <location>
        <begin position="40"/>
        <end position="77"/>
    </location>
</feature>
<name>A0A871BIK2_HALGI</name>
<reference evidence="3" key="1">
    <citation type="journal article" date="2021" name="Front. Microbiol.">
        <title>Cellular and Genomic Properties of Haloferax gibbonsii LR2-5, the Host of Euryarchaeal Virus HFTV1.</title>
        <authorList>
            <person name="Tittes C."/>
            <person name="Schwarzer S."/>
            <person name="Pfeiffer F."/>
            <person name="Dyall-Smith M."/>
            <person name="Rodriguez-Franco M."/>
            <person name="Oksanen H.M."/>
            <person name="Quax T.E.F."/>
        </authorList>
    </citation>
    <scope>NUCLEOTIDE SEQUENCE</scope>
    <source>
        <strain evidence="3">LR2-5</strain>
    </source>
</reference>
<dbReference type="InterPro" id="IPR025403">
    <property type="entry name" value="TgpA-like_C"/>
</dbReference>
<feature type="region of interest" description="Disordered" evidence="1">
    <location>
        <begin position="708"/>
        <end position="740"/>
    </location>
</feature>
<evidence type="ECO:0000259" key="2">
    <source>
        <dbReference type="Pfam" id="PF13559"/>
    </source>
</evidence>
<feature type="compositionally biased region" description="Low complexity" evidence="1">
    <location>
        <begin position="614"/>
        <end position="628"/>
    </location>
</feature>
<evidence type="ECO:0000313" key="4">
    <source>
        <dbReference type="Proteomes" id="UP000663064"/>
    </source>
</evidence>
<sequence>MRGESGRPVRLLWTMLVVGCLVATAPVAAVSAGAVADASAPSADAPASLGGADRVSALGPAPGPLQQTANATNNSTGVIHENPDEVDDENELDRLLSYLSGELNGDIGASTLQLSQGEYAAAKAALGDDYDDSLGKYVDVEGEVGGDGAGEEYRTVSETQRGYVDTVSEFRETRREYEAARRAGNDERARELARNLTRLAEDGEAQSDRLLTAFDVISNRTDGDLAESSAQLAAVQANISEQRDEIVSREFVATRLAVGDYDRNISFTDPLVLSGSLVTDNGTPVETGSARFAVGGQTVQSAVDPDGSFELTYRPTRIPVSTESLTVRYLPDDASMYQATERVVPIAVSRVNATARLSEPSASAYGYADAVSVRATVRVNGTPVSNYPVSASFAGSSATAPATNASGASAVSATVPATATGTASIRVAPGGDGRAVTFAPATVAVPLETEGTALGVTARETANETVVVDGRLETDEGEAVSGQSVAVSVDGREVAAATTGASGAYRAAVDLPSDASVENATVSVAFDGEGTNLEPSDATASIRLSNAPDGDGAGNGASGGLPFDPLDLAWVVAGTAVVGLVAAVLLRRNDADDAAAATVAESAATESDEPAEPEPAATEASALDSAAEALDEGRPNDAVVVAYAGVRRALGAAAGIDDAATHWEFCDRCVDAGVAPAEALESLTAGYERAAYSGLSVSDADAAELVETARSVVAPDEAGLPESSDSGDAADASEPVGPVE</sequence>
<dbReference type="EMBL" id="CP063205">
    <property type="protein sequence ID" value="QOS12629.1"/>
    <property type="molecule type" value="Genomic_DNA"/>
</dbReference>
<evidence type="ECO:0000256" key="1">
    <source>
        <dbReference type="SAM" id="MobiDB-lite"/>
    </source>
</evidence>
<dbReference type="AlphaFoldDB" id="A0A871BIK2"/>
<feature type="domain" description="Protein-glutamine gamma-glutamyltransferase-like C-terminal" evidence="2">
    <location>
        <begin position="642"/>
        <end position="709"/>
    </location>
</feature>
<feature type="compositionally biased region" description="Low complexity" evidence="1">
    <location>
        <begin position="723"/>
        <end position="733"/>
    </location>
</feature>
<feature type="region of interest" description="Disordered" evidence="1">
    <location>
        <begin position="597"/>
        <end position="631"/>
    </location>
</feature>
<feature type="compositionally biased region" description="Polar residues" evidence="1">
    <location>
        <begin position="65"/>
        <end position="77"/>
    </location>
</feature>
<organism evidence="3 4">
    <name type="scientific">Haloferax gibbonsii</name>
    <dbReference type="NCBI Taxonomy" id="35746"/>
    <lineage>
        <taxon>Archaea</taxon>
        <taxon>Methanobacteriati</taxon>
        <taxon>Methanobacteriota</taxon>
        <taxon>Stenosarchaea group</taxon>
        <taxon>Halobacteria</taxon>
        <taxon>Halobacteriales</taxon>
        <taxon>Haloferacaceae</taxon>
        <taxon>Haloferax</taxon>
    </lineage>
</organism>
<protein>
    <submittedName>
        <fullName evidence="3">DUF4129 domain protein</fullName>
    </submittedName>
</protein>
<dbReference type="Proteomes" id="UP000663064">
    <property type="component" value="Chromosome"/>
</dbReference>
<proteinExistence type="predicted"/>
<gene>
    <name evidence="3" type="ORF">HfgLR_12465</name>
</gene>
<accession>A0A871BIK2</accession>
<feature type="compositionally biased region" description="Low complexity" evidence="1">
    <location>
        <begin position="40"/>
        <end position="53"/>
    </location>
</feature>